<accession>B6IHK2</accession>
<dbReference type="RefSeq" id="XP_045098945.1">
    <property type="nucleotide sequence ID" value="XM_045237769.1"/>
</dbReference>
<sequence length="29" mass="3493">MILFKLKKKKEESNFIVLSTITNMNQKHE</sequence>
<dbReference type="HOGENOM" id="CLU_3410925_0_0_1"/>
<dbReference type="CTD" id="68918586"/>
<organism evidence="1 2">
    <name type="scientific">Caenorhabditis briggsae</name>
    <dbReference type="NCBI Taxonomy" id="6238"/>
    <lineage>
        <taxon>Eukaryota</taxon>
        <taxon>Metazoa</taxon>
        <taxon>Ecdysozoa</taxon>
        <taxon>Nematoda</taxon>
        <taxon>Chromadorea</taxon>
        <taxon>Rhabditida</taxon>
        <taxon>Rhabditina</taxon>
        <taxon>Rhabditomorpha</taxon>
        <taxon>Rhabditoidea</taxon>
        <taxon>Rhabditidae</taxon>
        <taxon>Peloderinae</taxon>
        <taxon>Caenorhabditis</taxon>
    </lineage>
</organism>
<gene>
    <name evidence="1" type="ORF">CBG27128</name>
    <name evidence="1" type="ORF">CBG_27128</name>
</gene>
<dbReference type="EMBL" id="HE600954">
    <property type="protein sequence ID" value="CAR99382.1"/>
    <property type="molecule type" value="Genomic_DNA"/>
</dbReference>
<dbReference type="KEGG" id="cbr:CBG_27128"/>
<proteinExistence type="predicted"/>
<dbReference type="AlphaFoldDB" id="B6IHK2"/>
<name>B6IHK2_CAEBR</name>
<dbReference type="GeneID" id="68918586"/>
<evidence type="ECO:0000313" key="1">
    <source>
        <dbReference type="EMBL" id="CAR99382.1"/>
    </source>
</evidence>
<dbReference type="InParanoid" id="B6IHK2"/>
<protein>
    <submittedName>
        <fullName evidence="1">Protein CBG27128</fullName>
    </submittedName>
</protein>
<dbReference type="Proteomes" id="UP000008549">
    <property type="component" value="Unassembled WGS sequence"/>
</dbReference>
<evidence type="ECO:0000313" key="2">
    <source>
        <dbReference type="Proteomes" id="UP000008549"/>
    </source>
</evidence>
<reference evidence="1 2" key="1">
    <citation type="journal article" date="2003" name="PLoS Biol.">
        <title>The genome sequence of Caenorhabditis briggsae: a platform for comparative genomics.</title>
        <authorList>
            <person name="Stein L.D."/>
            <person name="Bao Z."/>
            <person name="Blasiar D."/>
            <person name="Blumenthal T."/>
            <person name="Brent M.R."/>
            <person name="Chen N."/>
            <person name="Chinwalla A."/>
            <person name="Clarke L."/>
            <person name="Clee C."/>
            <person name="Coghlan A."/>
            <person name="Coulson A."/>
            <person name="D'Eustachio P."/>
            <person name="Fitch D.H."/>
            <person name="Fulton L.A."/>
            <person name="Fulton R.E."/>
            <person name="Griffiths-Jones S."/>
            <person name="Harris T.W."/>
            <person name="Hillier L.W."/>
            <person name="Kamath R."/>
            <person name="Kuwabara P.E."/>
            <person name="Mardis E.R."/>
            <person name="Marra M.A."/>
            <person name="Miner T.L."/>
            <person name="Minx P."/>
            <person name="Mullikin J.C."/>
            <person name="Plumb R.W."/>
            <person name="Rogers J."/>
            <person name="Schein J.E."/>
            <person name="Sohrmann M."/>
            <person name="Spieth J."/>
            <person name="Stajich J.E."/>
            <person name="Wei C."/>
            <person name="Willey D."/>
            <person name="Wilson R.K."/>
            <person name="Durbin R."/>
            <person name="Waterston R.H."/>
        </authorList>
    </citation>
    <scope>NUCLEOTIDE SEQUENCE [LARGE SCALE GENOMIC DNA]</scope>
    <source>
        <strain evidence="1 2">AF16</strain>
    </source>
</reference>
<reference evidence="1 2" key="2">
    <citation type="journal article" date="2011" name="PLoS Genet.">
        <title>Caenorhabditis briggsae recombinant inbred line genotypes reveal inter-strain incompatibility and the evolution of recombination.</title>
        <authorList>
            <person name="Ross J.A."/>
            <person name="Koboldt D.C."/>
            <person name="Staisch J.E."/>
            <person name="Chamberlin H.M."/>
            <person name="Gupta B.P."/>
            <person name="Miller R.D."/>
            <person name="Baird S.E."/>
            <person name="Haag E.S."/>
        </authorList>
    </citation>
    <scope>NUCLEOTIDE SEQUENCE [LARGE SCALE GENOMIC DNA]</scope>
    <source>
        <strain evidence="1 2">AF16</strain>
    </source>
</reference>
<keyword evidence="2" id="KW-1185">Reference proteome</keyword>